<reference evidence="3" key="1">
    <citation type="submission" date="2013-05" db="EMBL/GenBank/DDBJ databases">
        <title>The Genome sequence of Mucor circinelloides f. circinelloides 1006PhL.</title>
        <authorList>
            <consortium name="The Broad Institute Genomics Platform"/>
            <person name="Cuomo C."/>
            <person name="Earl A."/>
            <person name="Findley K."/>
            <person name="Lee S.C."/>
            <person name="Walker B."/>
            <person name="Young S."/>
            <person name="Zeng Q."/>
            <person name="Gargeya S."/>
            <person name="Fitzgerald M."/>
            <person name="Haas B."/>
            <person name="Abouelleil A."/>
            <person name="Allen A.W."/>
            <person name="Alvarado L."/>
            <person name="Arachchi H.M."/>
            <person name="Berlin A.M."/>
            <person name="Chapman S.B."/>
            <person name="Gainer-Dewar J."/>
            <person name="Goldberg J."/>
            <person name="Griggs A."/>
            <person name="Gujja S."/>
            <person name="Hansen M."/>
            <person name="Howarth C."/>
            <person name="Imamovic A."/>
            <person name="Ireland A."/>
            <person name="Larimer J."/>
            <person name="McCowan C."/>
            <person name="Murphy C."/>
            <person name="Pearson M."/>
            <person name="Poon T.W."/>
            <person name="Priest M."/>
            <person name="Roberts A."/>
            <person name="Saif S."/>
            <person name="Shea T."/>
            <person name="Sisk P."/>
            <person name="Sykes S."/>
            <person name="Wortman J."/>
            <person name="Nusbaum C."/>
            <person name="Birren B."/>
        </authorList>
    </citation>
    <scope>NUCLEOTIDE SEQUENCE [LARGE SCALE GENOMIC DNA]</scope>
    <source>
        <strain evidence="3">1006PhL</strain>
    </source>
</reference>
<feature type="region of interest" description="Disordered" evidence="1">
    <location>
        <begin position="298"/>
        <end position="326"/>
    </location>
</feature>
<evidence type="ECO:0000313" key="3">
    <source>
        <dbReference type="Proteomes" id="UP000014254"/>
    </source>
</evidence>
<dbReference type="AlphaFoldDB" id="S2JQY5"/>
<dbReference type="OrthoDB" id="2281291at2759"/>
<gene>
    <name evidence="2" type="ORF">HMPREF1544_08211</name>
</gene>
<feature type="compositionally biased region" description="Polar residues" evidence="1">
    <location>
        <begin position="310"/>
        <end position="326"/>
    </location>
</feature>
<dbReference type="EMBL" id="KE124023">
    <property type="protein sequence ID" value="EPB85008.1"/>
    <property type="molecule type" value="Genomic_DNA"/>
</dbReference>
<dbReference type="InParanoid" id="S2JQY5"/>
<evidence type="ECO:0000313" key="2">
    <source>
        <dbReference type="EMBL" id="EPB85008.1"/>
    </source>
</evidence>
<proteinExistence type="predicted"/>
<dbReference type="VEuPathDB" id="FungiDB:HMPREF1544_08211"/>
<sequence>MSRLFANIPDWITEQSDKRLNALVSNEKLTRIKLAMHICDERQTEFVIMELADDSFFIPAIFKPDDIRKKFGLSDLQLSIDTLEERILKIKTYAVSAYRCNNSLYPYLIVTDFEYIKGRSRIDNDLQHVYTMKRVEDWIDHVQQHIQSLDDPVSKMFPSSALTAQYHNLDTFECQLEAILPRMYRFEARVPVNNSRETERLHSPRNRAEQDVVDYASDINTPLGAHKSMNRDTARDGELVTTSYMIPSTANRPSQTEIHSPASPVRLTLQAYLVSTFDTMEEIPDEICIDSEDPELKVKTQAGAHPPRSPISSPNHPTTSPHLNTSPATAVTAKFTPDPLPSSPFYYSLEASNTSDPMDSSNAAIHSSSMLVDRAYELKRVPEYFDSFKRRRLFSDYRLEYLK</sequence>
<evidence type="ECO:0000256" key="1">
    <source>
        <dbReference type="SAM" id="MobiDB-lite"/>
    </source>
</evidence>
<dbReference type="OMA" id="HICDERQ"/>
<protein>
    <submittedName>
        <fullName evidence="2">Uncharacterized protein</fullName>
    </submittedName>
</protein>
<organism evidence="2 3">
    <name type="scientific">Mucor circinelloides f. circinelloides (strain 1006PhL)</name>
    <name type="common">Mucormycosis agent</name>
    <name type="synonym">Calyptromyces circinelloides</name>
    <dbReference type="NCBI Taxonomy" id="1220926"/>
    <lineage>
        <taxon>Eukaryota</taxon>
        <taxon>Fungi</taxon>
        <taxon>Fungi incertae sedis</taxon>
        <taxon>Mucoromycota</taxon>
        <taxon>Mucoromycotina</taxon>
        <taxon>Mucoromycetes</taxon>
        <taxon>Mucorales</taxon>
        <taxon>Mucorineae</taxon>
        <taxon>Mucoraceae</taxon>
        <taxon>Mucor</taxon>
    </lineage>
</organism>
<name>S2JQY5_MUCC1</name>
<keyword evidence="3" id="KW-1185">Reference proteome</keyword>
<accession>S2JQY5</accession>
<dbReference type="Proteomes" id="UP000014254">
    <property type="component" value="Unassembled WGS sequence"/>
</dbReference>